<dbReference type="RefSeq" id="WP_090548119.1">
    <property type="nucleotide sequence ID" value="NZ_FNSR01000002.1"/>
</dbReference>
<proteinExistence type="predicted"/>
<dbReference type="AlphaFoldDB" id="A0A1H7KZ45"/>
<dbReference type="STRING" id="416943.SAMN05445871_4058"/>
<dbReference type="OrthoDB" id="9935514at2"/>
<keyword evidence="2" id="KW-1185">Reference proteome</keyword>
<accession>A0A1H7KZ45</accession>
<organism evidence="1 2">
    <name type="scientific">Paraburkholderia caballeronis</name>
    <dbReference type="NCBI Taxonomy" id="416943"/>
    <lineage>
        <taxon>Bacteria</taxon>
        <taxon>Pseudomonadati</taxon>
        <taxon>Pseudomonadota</taxon>
        <taxon>Betaproteobacteria</taxon>
        <taxon>Burkholderiales</taxon>
        <taxon>Burkholderiaceae</taxon>
        <taxon>Paraburkholderia</taxon>
    </lineage>
</organism>
<name>A0A1H7KZ45_9BURK</name>
<evidence type="ECO:0000313" key="2">
    <source>
        <dbReference type="Proteomes" id="UP000199120"/>
    </source>
</evidence>
<sequence>MTTAQAPKVQIETVTVAHGETGLENAERRDVLLTVIITRQLAAMLEPVESIGDLRAVRTLVRQSLRSAEVECAVRGIDAPNVRFAIFAGQVH</sequence>
<protein>
    <submittedName>
        <fullName evidence="1">Uncharacterized protein</fullName>
    </submittedName>
</protein>
<dbReference type="EMBL" id="FOAJ01000004">
    <property type="protein sequence ID" value="SEK92093.1"/>
    <property type="molecule type" value="Genomic_DNA"/>
</dbReference>
<gene>
    <name evidence="1" type="ORF">SAMN05192542_104121</name>
</gene>
<dbReference type="Proteomes" id="UP000199120">
    <property type="component" value="Unassembled WGS sequence"/>
</dbReference>
<evidence type="ECO:0000313" key="1">
    <source>
        <dbReference type="EMBL" id="SEK92093.1"/>
    </source>
</evidence>
<reference evidence="2" key="1">
    <citation type="submission" date="2016-10" db="EMBL/GenBank/DDBJ databases">
        <authorList>
            <person name="Varghese N."/>
            <person name="Submissions S."/>
        </authorList>
    </citation>
    <scope>NUCLEOTIDE SEQUENCE [LARGE SCALE GENOMIC DNA]</scope>
    <source>
        <strain evidence="2">LMG 26416</strain>
    </source>
</reference>